<sequence>MELTSTAVLLFFLIFWTVLYIINHNKDKLGINLDLKTYMGIFGILRTQVGMNIIKKFGKYKLWQKLAYLSIPVCVVISIYTFYAFILSTVGLFDGTVEKEAAKPIIFLFGSTIPWIPGILAIIIGVTIHELSHGIVAASFGQKIKSSGLLLALGIPMGAFVELGDEFKDSKPKIRGAIAAAGPISNVLVFFLVLFAMPYFTGMDSKLTITDVLEDTPAYGIIFEGDVIYSINGKMVNSLNDFYDAVGDIQPEQSVELVVLRNNEVNSYYITTSEEGKMGIVSEPSKTVMYILQTLYWTSLLNMLLGFFNLLPAAPLDGYHIWMALPDAIRDFRKNNWFVSKIANLVGWVISERNLNSISIFVWLAILASMIYSFI</sequence>
<dbReference type="EMBL" id="JACDUN010000001">
    <property type="protein sequence ID" value="MBA2859031.1"/>
    <property type="molecule type" value="Genomic_DNA"/>
</dbReference>
<dbReference type="SMART" id="SM00228">
    <property type="entry name" value="PDZ"/>
    <property type="match status" value="1"/>
</dbReference>
<dbReference type="Pfam" id="PF02163">
    <property type="entry name" value="Peptidase_M50"/>
    <property type="match status" value="1"/>
</dbReference>
<feature type="transmembrane region" description="Helical" evidence="5">
    <location>
        <begin position="66"/>
        <end position="93"/>
    </location>
</feature>
<reference evidence="7 8" key="1">
    <citation type="submission" date="2020-07" db="EMBL/GenBank/DDBJ databases">
        <title>Genomic Encyclopedia of Type Strains, Phase IV (KMG-V): Genome sequencing to study the core and pangenomes of soil and plant-associated prokaryotes.</title>
        <authorList>
            <person name="Whitman W."/>
        </authorList>
    </citation>
    <scope>NUCLEOTIDE SEQUENCE [LARGE SCALE GENOMIC DNA]</scope>
    <source>
        <strain evidence="7 8">C12</strain>
    </source>
</reference>
<feature type="domain" description="PDZ" evidence="6">
    <location>
        <begin position="186"/>
        <end position="263"/>
    </location>
</feature>
<keyword evidence="7" id="KW-0645">Protease</keyword>
<organism evidence="7 8">
    <name type="scientific">Methanococcus maripaludis</name>
    <name type="common">Methanococcus deltae</name>
    <dbReference type="NCBI Taxonomy" id="39152"/>
    <lineage>
        <taxon>Archaea</taxon>
        <taxon>Methanobacteriati</taxon>
        <taxon>Methanobacteriota</taxon>
        <taxon>Methanomada group</taxon>
        <taxon>Methanococci</taxon>
        <taxon>Methanococcales</taxon>
        <taxon>Methanococcaceae</taxon>
        <taxon>Methanococcus</taxon>
    </lineage>
</organism>
<gene>
    <name evidence="7" type="ORF">HNP93_001732</name>
</gene>
<evidence type="ECO:0000313" key="7">
    <source>
        <dbReference type="EMBL" id="MBA2859031.1"/>
    </source>
</evidence>
<keyword evidence="3 5" id="KW-1133">Transmembrane helix</keyword>
<dbReference type="GO" id="GO:0031293">
    <property type="term" value="P:membrane protein intracellular domain proteolysis"/>
    <property type="evidence" value="ECO:0007669"/>
    <property type="project" value="TreeGrafter"/>
</dbReference>
<keyword evidence="4 5" id="KW-0472">Membrane</keyword>
<feature type="transmembrane region" description="Helical" evidence="5">
    <location>
        <begin position="105"/>
        <end position="128"/>
    </location>
</feature>
<dbReference type="PANTHER" id="PTHR13325">
    <property type="entry name" value="PROTEASE M50 MEMBRANE-BOUND TRANSCRIPTION FACTOR SITE 2 PROTEASE"/>
    <property type="match status" value="1"/>
</dbReference>
<dbReference type="AlphaFoldDB" id="A0A7J9P758"/>
<proteinExistence type="predicted"/>
<feature type="transmembrane region" description="Helical" evidence="5">
    <location>
        <begin position="6"/>
        <end position="23"/>
    </location>
</feature>
<dbReference type="InterPro" id="IPR001193">
    <property type="entry name" value="MBTPS2"/>
</dbReference>
<dbReference type="GO" id="GO:0004222">
    <property type="term" value="F:metalloendopeptidase activity"/>
    <property type="evidence" value="ECO:0007669"/>
    <property type="project" value="InterPro"/>
</dbReference>
<dbReference type="Gene3D" id="2.30.42.10">
    <property type="match status" value="1"/>
</dbReference>
<dbReference type="InterPro" id="IPR036034">
    <property type="entry name" value="PDZ_sf"/>
</dbReference>
<feature type="transmembrane region" description="Helical" evidence="5">
    <location>
        <begin position="357"/>
        <end position="374"/>
    </location>
</feature>
<dbReference type="GO" id="GO:0016020">
    <property type="term" value="C:membrane"/>
    <property type="evidence" value="ECO:0007669"/>
    <property type="project" value="InterPro"/>
</dbReference>
<evidence type="ECO:0000313" key="8">
    <source>
        <dbReference type="Proteomes" id="UP000558015"/>
    </source>
</evidence>
<evidence type="ECO:0000259" key="6">
    <source>
        <dbReference type="SMART" id="SM00228"/>
    </source>
</evidence>
<protein>
    <submittedName>
        <fullName evidence="7">Membrane-associated protease RseP (Regulator of RpoE activity)</fullName>
    </submittedName>
</protein>
<evidence type="ECO:0000256" key="2">
    <source>
        <dbReference type="ARBA" id="ARBA00022692"/>
    </source>
</evidence>
<comment type="subcellular location">
    <subcellularLocation>
        <location evidence="1">Endomembrane system</location>
        <topology evidence="1">Multi-pass membrane protein</topology>
    </subcellularLocation>
</comment>
<accession>A0A7J9P758</accession>
<dbReference type="SUPFAM" id="SSF50156">
    <property type="entry name" value="PDZ domain-like"/>
    <property type="match status" value="1"/>
</dbReference>
<feature type="transmembrane region" description="Helical" evidence="5">
    <location>
        <begin position="294"/>
        <end position="314"/>
    </location>
</feature>
<dbReference type="GO" id="GO:0012505">
    <property type="term" value="C:endomembrane system"/>
    <property type="evidence" value="ECO:0007669"/>
    <property type="project" value="UniProtKB-SubCell"/>
</dbReference>
<evidence type="ECO:0000256" key="5">
    <source>
        <dbReference type="SAM" id="Phobius"/>
    </source>
</evidence>
<keyword evidence="7" id="KW-0378">Hydrolase</keyword>
<feature type="transmembrane region" description="Helical" evidence="5">
    <location>
        <begin position="176"/>
        <end position="200"/>
    </location>
</feature>
<keyword evidence="2 5" id="KW-0812">Transmembrane</keyword>
<dbReference type="RefSeq" id="WP_181493787.1">
    <property type="nucleotide sequence ID" value="NZ_JACDUN010000001.1"/>
</dbReference>
<dbReference type="Proteomes" id="UP000558015">
    <property type="component" value="Unassembled WGS sequence"/>
</dbReference>
<dbReference type="GO" id="GO:0005737">
    <property type="term" value="C:cytoplasm"/>
    <property type="evidence" value="ECO:0007669"/>
    <property type="project" value="TreeGrafter"/>
</dbReference>
<name>A0A7J9P758_METMI</name>
<dbReference type="InterPro" id="IPR001478">
    <property type="entry name" value="PDZ"/>
</dbReference>
<evidence type="ECO:0000256" key="1">
    <source>
        <dbReference type="ARBA" id="ARBA00004127"/>
    </source>
</evidence>
<evidence type="ECO:0000256" key="3">
    <source>
        <dbReference type="ARBA" id="ARBA00022989"/>
    </source>
</evidence>
<comment type="caution">
    <text evidence="7">The sequence shown here is derived from an EMBL/GenBank/DDBJ whole genome shotgun (WGS) entry which is preliminary data.</text>
</comment>
<dbReference type="PANTHER" id="PTHR13325:SF3">
    <property type="entry name" value="MEMBRANE-BOUND TRANSCRIPTION FACTOR SITE-2 PROTEASE"/>
    <property type="match status" value="1"/>
</dbReference>
<dbReference type="InterPro" id="IPR008915">
    <property type="entry name" value="Peptidase_M50"/>
</dbReference>
<feature type="transmembrane region" description="Helical" evidence="5">
    <location>
        <begin position="148"/>
        <end position="164"/>
    </location>
</feature>
<feature type="transmembrane region" description="Helical" evidence="5">
    <location>
        <begin position="35"/>
        <end position="54"/>
    </location>
</feature>
<evidence type="ECO:0000256" key="4">
    <source>
        <dbReference type="ARBA" id="ARBA00023136"/>
    </source>
</evidence>